<organism evidence="2 3">
    <name type="scientific">Leishmania martiniquensis</name>
    <dbReference type="NCBI Taxonomy" id="1580590"/>
    <lineage>
        <taxon>Eukaryota</taxon>
        <taxon>Discoba</taxon>
        <taxon>Euglenozoa</taxon>
        <taxon>Kinetoplastea</taxon>
        <taxon>Metakinetoplastina</taxon>
        <taxon>Trypanosomatida</taxon>
        <taxon>Trypanosomatidae</taxon>
        <taxon>Leishmaniinae</taxon>
        <taxon>Leishmania</taxon>
    </lineage>
</organism>
<dbReference type="GeneID" id="92513826"/>
<evidence type="ECO:0000256" key="1">
    <source>
        <dbReference type="SAM" id="MobiDB-lite"/>
    </source>
</evidence>
<evidence type="ECO:0000313" key="3">
    <source>
        <dbReference type="Proteomes" id="UP000673552"/>
    </source>
</evidence>
<feature type="region of interest" description="Disordered" evidence="1">
    <location>
        <begin position="89"/>
        <end position="117"/>
    </location>
</feature>
<name>A0A836GR07_9TRYP</name>
<dbReference type="RefSeq" id="XP_067176682.1">
    <property type="nucleotide sequence ID" value="XM_067321314.1"/>
</dbReference>
<keyword evidence="3" id="KW-1185">Reference proteome</keyword>
<sequence>MRTNYPLRCLRHSHLFLARRGHGGTAQAQRELERLAVMEQFMSQPAESRARQAPATTEARAAAYLRGLPQRVELTRRVASRAGDVQALDEHSAIETSSSAASPTAHWKGRTSSGEAAAPEVTTLSQFLSLCKKHRIQFSSSTDPASRKQGREAFRSFWSRHVSSAVACCYERVHDLGCVADIGLSDTELHLSMHGMRSMLHVLQTERTTVSSLDATRILGYLARELQYYESRKDNERDGSVAPASVSLTAFREALTDVALRRLASLFMQQSPLAESHTPSVVTMATNEPGACDAAHPPELVSGVDAVWGLEVLSVVHARDATEAVLEDLWNAKQLRLLRQQREPKHLRWSSSLPEVSSASLPMSALANEIQYLLVSELFRVVAALRHDLRMTDIVHAYALLRVHLHLLWPPYAQQPAYATQRPNRGRAPLKREESHAASASPPAPARRRALWYEKDMLFRVTWGLAVALVSKDRVFISSYHFLKIVAALAKLPAFVLSQEPRVKKELRSFESLHGSTAAPSNANGENAEGRYVSANMAAEVVRQEMAAEAGAAPTVTVALHPSDFWDFMIAKACVFVPNLTPEQRRIVCRSFHLAITEKRAHLLSLRTGANAGVARVPQSSRRIRSVRAERRFGCKIVLTASSSDGAAAEIIRPLVEEMEDYPEPYEVCVRSRRAHPSPLRVAPAHRRQ</sequence>
<reference evidence="3" key="1">
    <citation type="journal article" date="2021" name="Microbiol. Resour. Announc.">
        <title>LGAAP: Leishmaniinae Genome Assembly and Annotation Pipeline.</title>
        <authorList>
            <person name="Almutairi H."/>
            <person name="Urbaniak M.D."/>
            <person name="Bates M.D."/>
            <person name="Jariyapan N."/>
            <person name="Kwakye-Nuako G."/>
            <person name="Thomaz-Soccol V."/>
            <person name="Al-Salem W.S."/>
            <person name="Dillon R.J."/>
            <person name="Bates P.A."/>
            <person name="Gatherer D."/>
        </authorList>
    </citation>
    <scope>NUCLEOTIDE SEQUENCE [LARGE SCALE GENOMIC DNA]</scope>
</reference>
<dbReference type="EMBL" id="JAFEUZ010000030">
    <property type="protein sequence ID" value="KAG5472382.1"/>
    <property type="molecule type" value="Genomic_DNA"/>
</dbReference>
<protein>
    <submittedName>
        <fullName evidence="2">Uncharacterized protein</fullName>
    </submittedName>
</protein>
<reference evidence="3" key="2">
    <citation type="journal article" date="2021" name="Sci. Data">
        <title>Chromosome-scale genome sequencing, assembly and annotation of six genomes from subfamily Leishmaniinae.</title>
        <authorList>
            <person name="Almutairi H."/>
            <person name="Urbaniak M.D."/>
            <person name="Bates M.D."/>
            <person name="Jariyapan N."/>
            <person name="Kwakye-Nuako G."/>
            <person name="Thomaz Soccol V."/>
            <person name="Al-Salem W.S."/>
            <person name="Dillon R.J."/>
            <person name="Bates P.A."/>
            <person name="Gatherer D."/>
        </authorList>
    </citation>
    <scope>NUCLEOTIDE SEQUENCE [LARGE SCALE GENOMIC DNA]</scope>
</reference>
<evidence type="ECO:0000313" key="2">
    <source>
        <dbReference type="EMBL" id="KAG5472382.1"/>
    </source>
</evidence>
<proteinExistence type="predicted"/>
<accession>A0A836GR07</accession>
<dbReference type="OrthoDB" id="272991at2759"/>
<dbReference type="KEGG" id="lmat:92513826"/>
<dbReference type="AlphaFoldDB" id="A0A836GR07"/>
<comment type="caution">
    <text evidence="2">The sequence shown here is derived from an EMBL/GenBank/DDBJ whole genome shotgun (WGS) entry which is preliminary data.</text>
</comment>
<gene>
    <name evidence="2" type="ORF">LSCM1_03781</name>
</gene>
<feature type="region of interest" description="Disordered" evidence="1">
    <location>
        <begin position="420"/>
        <end position="442"/>
    </location>
</feature>
<dbReference type="Proteomes" id="UP000673552">
    <property type="component" value="Unassembled WGS sequence"/>
</dbReference>